<keyword evidence="9" id="KW-0934">Plastid</keyword>
<keyword evidence="3 6" id="KW-0687">Ribonucleoprotein</keyword>
<dbReference type="Gene3D" id="3.30.1440.10">
    <property type="match status" value="1"/>
</dbReference>
<dbReference type="EMBL" id="MT117918">
    <property type="protein sequence ID" value="QJH88438.1"/>
    <property type="molecule type" value="Genomic_DNA"/>
</dbReference>
<dbReference type="PROSITE" id="PS00358">
    <property type="entry name" value="RIBOSOMAL_L5"/>
    <property type="match status" value="1"/>
</dbReference>
<dbReference type="InterPro" id="IPR020929">
    <property type="entry name" value="Ribosomal_uL5_CS"/>
</dbReference>
<dbReference type="InterPro" id="IPR022803">
    <property type="entry name" value="Ribosomal_uL5_dom_sf"/>
</dbReference>
<evidence type="ECO:0000256" key="3">
    <source>
        <dbReference type="ARBA" id="ARBA00023274"/>
    </source>
</evidence>
<comment type="similarity">
    <text evidence="1 6">Belongs to the universal ribosomal protein uL5 family.</text>
</comment>
<dbReference type="InterPro" id="IPR002132">
    <property type="entry name" value="Ribosomal_uL5"/>
</dbReference>
<dbReference type="SUPFAM" id="SSF55282">
    <property type="entry name" value="RL5-like"/>
    <property type="match status" value="1"/>
</dbReference>
<dbReference type="InterPro" id="IPR031310">
    <property type="entry name" value="Ribosomal_uL5_N"/>
</dbReference>
<reference evidence="9" key="1">
    <citation type="journal article" date="2020" name="J. Phycol.">
        <title>The Organelle Genomes in the Photosynthetic Red Algal Parasite Pterocladiophila hemisphaerica (Florideophyceae, Rhodophyta) Have Elevated Substitution Rates and Extreme Gene Loss in the Plastid Genome.</title>
        <authorList>
            <person name="Preuss M."/>
            <person name="Verbruggen H."/>
            <person name="Zuccarello G.C."/>
        </authorList>
    </citation>
    <scope>NUCLEOTIDE SEQUENCE</scope>
</reference>
<dbReference type="AlphaFoldDB" id="A0A6M3WWA4"/>
<evidence type="ECO:0000259" key="7">
    <source>
        <dbReference type="Pfam" id="PF00281"/>
    </source>
</evidence>
<dbReference type="GO" id="GO:0003735">
    <property type="term" value="F:structural constituent of ribosome"/>
    <property type="evidence" value="ECO:0007669"/>
    <property type="project" value="InterPro"/>
</dbReference>
<evidence type="ECO:0000313" key="9">
    <source>
        <dbReference type="EMBL" id="QJH88438.1"/>
    </source>
</evidence>
<organism evidence="9">
    <name type="scientific">Pterocladiophila hemisphaerica</name>
    <dbReference type="NCBI Taxonomy" id="2712948"/>
    <lineage>
        <taxon>Eukaryota</taxon>
        <taxon>Rhodophyta</taxon>
        <taxon>Florideophyceae</taxon>
        <taxon>Rhodymeniophycidae</taxon>
        <taxon>Gracilariales</taxon>
        <taxon>Pterocladiophilaceae</taxon>
        <taxon>Pterocladiophila</taxon>
    </lineage>
</organism>
<evidence type="ECO:0000259" key="8">
    <source>
        <dbReference type="Pfam" id="PF00673"/>
    </source>
</evidence>
<evidence type="ECO:0000256" key="6">
    <source>
        <dbReference type="RuleBase" id="RU003930"/>
    </source>
</evidence>
<sequence length="174" mass="19582">MQELYATKIRTTLSKQLKYGNNHLLPKLIKITIHSSIHKKNKTNKDLVSLSLITGQQPLLTKAKKSISDFKLKKNTIIGALTTLRRKNMYNFLYKLIHLVLPAIKDFNGLNHKSFDTSGNYNLGLSNMCLFPELNEAYTGNKPSLGLNITIVTSAKSKKEALNLLQQLGLPFNI</sequence>
<feature type="domain" description="Large ribosomal subunit protein uL5 C-terminal" evidence="8">
    <location>
        <begin position="78"/>
        <end position="172"/>
    </location>
</feature>
<accession>A0A6M3WWA4</accession>
<evidence type="ECO:0000256" key="1">
    <source>
        <dbReference type="ARBA" id="ARBA00008553"/>
    </source>
</evidence>
<evidence type="ECO:0000256" key="2">
    <source>
        <dbReference type="ARBA" id="ARBA00022980"/>
    </source>
</evidence>
<name>A0A6M3WWA4_9FLOR</name>
<dbReference type="Pfam" id="PF00281">
    <property type="entry name" value="Ribosomal_L5"/>
    <property type="match status" value="1"/>
</dbReference>
<protein>
    <recommendedName>
        <fullName evidence="4">Large ribosomal subunit protein uL5c</fullName>
    </recommendedName>
    <alternativeName>
        <fullName evidence="5">50S ribosomal protein L5, chloroplastic</fullName>
    </alternativeName>
</protein>
<geneLocation type="chloroplast" evidence="9"/>
<dbReference type="GO" id="GO:0006412">
    <property type="term" value="P:translation"/>
    <property type="evidence" value="ECO:0007669"/>
    <property type="project" value="InterPro"/>
</dbReference>
<dbReference type="FunFam" id="3.30.1440.10:FF:000001">
    <property type="entry name" value="50S ribosomal protein L5"/>
    <property type="match status" value="1"/>
</dbReference>
<feature type="domain" description="Large ribosomal subunit protein uL5 N-terminal" evidence="7">
    <location>
        <begin position="21"/>
        <end position="73"/>
    </location>
</feature>
<dbReference type="PIRSF" id="PIRSF002161">
    <property type="entry name" value="Ribosomal_L5"/>
    <property type="match status" value="1"/>
</dbReference>
<proteinExistence type="inferred from homology"/>
<dbReference type="PANTHER" id="PTHR11994">
    <property type="entry name" value="60S RIBOSOMAL PROTEIN L11-RELATED"/>
    <property type="match status" value="1"/>
</dbReference>
<keyword evidence="9" id="KW-0150">Chloroplast</keyword>
<dbReference type="Pfam" id="PF00673">
    <property type="entry name" value="Ribosomal_L5_C"/>
    <property type="match status" value="1"/>
</dbReference>
<dbReference type="GO" id="GO:1990904">
    <property type="term" value="C:ribonucleoprotein complex"/>
    <property type="evidence" value="ECO:0007669"/>
    <property type="project" value="UniProtKB-KW"/>
</dbReference>
<dbReference type="GO" id="GO:0005840">
    <property type="term" value="C:ribosome"/>
    <property type="evidence" value="ECO:0007669"/>
    <property type="project" value="UniProtKB-KW"/>
</dbReference>
<evidence type="ECO:0000256" key="5">
    <source>
        <dbReference type="ARBA" id="ARBA00035391"/>
    </source>
</evidence>
<gene>
    <name evidence="9" type="primary">rpl5</name>
</gene>
<dbReference type="InterPro" id="IPR031309">
    <property type="entry name" value="Ribosomal_uL5_C"/>
</dbReference>
<evidence type="ECO:0000256" key="4">
    <source>
        <dbReference type="ARBA" id="ARBA00035210"/>
    </source>
</evidence>
<keyword evidence="2 6" id="KW-0689">Ribosomal protein</keyword>